<organism evidence="4 5">
    <name type="scientific">Mediterraneibacter gnavus</name>
    <name type="common">Ruminococcus gnavus</name>
    <dbReference type="NCBI Taxonomy" id="33038"/>
    <lineage>
        <taxon>Bacteria</taxon>
        <taxon>Bacillati</taxon>
        <taxon>Bacillota</taxon>
        <taxon>Clostridia</taxon>
        <taxon>Lachnospirales</taxon>
        <taxon>Lachnospiraceae</taxon>
        <taxon>Mediterraneibacter</taxon>
    </lineage>
</organism>
<evidence type="ECO:0000313" key="4">
    <source>
        <dbReference type="EMBL" id="MCB5494878.1"/>
    </source>
</evidence>
<name>A0AAJ1B013_MEDGN</name>
<sequence>MKFSIIVPVYNVSKYIVDCVESIEKQEYESYEVILVDDGSTDESGLICDKFKEKYSNIKVIHKANGGLSDARNNGIVVAKGEYILFVDGDDYIGKDALKEIEKAIKDGDNPDVICLELVKIFDDSIDTVEMGDGIDENINKLYGDDLYTYLANLPKYPASACTKAIKRELFSKFDLYFEKGLLSEDLEWCIRLFLAAKTFYYCPYKYYFYRQARKNSISNTPSEKKVMDTLNTFAKWTEYSVSMENFEKRNMICSYMEYIFRFLLLGYENISKNNRKNFLKKIKKNSWVLGTRTDTPSKCIKICYELFGIKFTSQALKKYLKIRGY</sequence>
<evidence type="ECO:0000313" key="5">
    <source>
        <dbReference type="Proteomes" id="UP001297422"/>
    </source>
</evidence>
<dbReference type="PANTHER" id="PTHR22916:SF51">
    <property type="entry name" value="GLYCOSYLTRANSFERASE EPSH-RELATED"/>
    <property type="match status" value="1"/>
</dbReference>
<dbReference type="CDD" id="cd00761">
    <property type="entry name" value="Glyco_tranf_GTA_type"/>
    <property type="match status" value="1"/>
</dbReference>
<dbReference type="InterPro" id="IPR029044">
    <property type="entry name" value="Nucleotide-diphossugar_trans"/>
</dbReference>
<dbReference type="SUPFAM" id="SSF53448">
    <property type="entry name" value="Nucleotide-diphospho-sugar transferases"/>
    <property type="match status" value="1"/>
</dbReference>
<keyword evidence="2" id="KW-0808">Transferase</keyword>
<protein>
    <submittedName>
        <fullName evidence="4">Glycosyltransferase</fullName>
    </submittedName>
</protein>
<accession>A0AAJ1B013</accession>
<dbReference type="InterPro" id="IPR001173">
    <property type="entry name" value="Glyco_trans_2-like"/>
</dbReference>
<proteinExistence type="predicted"/>
<comment type="caution">
    <text evidence="4">The sequence shown here is derived from an EMBL/GenBank/DDBJ whole genome shotgun (WGS) entry which is preliminary data.</text>
</comment>
<dbReference type="Gene3D" id="3.90.550.10">
    <property type="entry name" value="Spore Coat Polysaccharide Biosynthesis Protein SpsA, Chain A"/>
    <property type="match status" value="1"/>
</dbReference>
<dbReference type="AlphaFoldDB" id="A0AAJ1B013"/>
<dbReference type="Proteomes" id="UP001297422">
    <property type="component" value="Unassembled WGS sequence"/>
</dbReference>
<dbReference type="GO" id="GO:0016757">
    <property type="term" value="F:glycosyltransferase activity"/>
    <property type="evidence" value="ECO:0007669"/>
    <property type="project" value="UniProtKB-KW"/>
</dbReference>
<feature type="domain" description="Glycosyltransferase 2-like" evidence="3">
    <location>
        <begin position="4"/>
        <end position="131"/>
    </location>
</feature>
<dbReference type="RefSeq" id="WP_173879386.1">
    <property type="nucleotide sequence ID" value="NZ_JAAIMT010000020.1"/>
</dbReference>
<dbReference type="EMBL" id="JAJBNC010000025">
    <property type="protein sequence ID" value="MCB5494878.1"/>
    <property type="molecule type" value="Genomic_DNA"/>
</dbReference>
<keyword evidence="1" id="KW-0328">Glycosyltransferase</keyword>
<reference evidence="4" key="1">
    <citation type="submission" date="2021-10" db="EMBL/GenBank/DDBJ databases">
        <title>Collection of gut derived symbiotic bacterial strains cultured from healthy donors.</title>
        <authorList>
            <person name="Lin H."/>
            <person name="Littmann E."/>
            <person name="Claire K."/>
            <person name="Pamer E."/>
        </authorList>
    </citation>
    <scope>NUCLEOTIDE SEQUENCE</scope>
    <source>
        <strain evidence="4">MSK.23.4</strain>
    </source>
</reference>
<evidence type="ECO:0000256" key="1">
    <source>
        <dbReference type="ARBA" id="ARBA00022676"/>
    </source>
</evidence>
<dbReference type="PANTHER" id="PTHR22916">
    <property type="entry name" value="GLYCOSYLTRANSFERASE"/>
    <property type="match status" value="1"/>
</dbReference>
<dbReference type="Pfam" id="PF00535">
    <property type="entry name" value="Glycos_transf_2"/>
    <property type="match status" value="1"/>
</dbReference>
<gene>
    <name evidence="4" type="ORF">LIQ10_14260</name>
</gene>
<evidence type="ECO:0000256" key="2">
    <source>
        <dbReference type="ARBA" id="ARBA00022679"/>
    </source>
</evidence>
<evidence type="ECO:0000259" key="3">
    <source>
        <dbReference type="Pfam" id="PF00535"/>
    </source>
</evidence>